<dbReference type="InterPro" id="IPR037000">
    <property type="entry name" value="Ski_DNA-bd_sf"/>
</dbReference>
<dbReference type="PANTHER" id="PTHR10005:SF26">
    <property type="entry name" value="CORL"/>
    <property type="match status" value="1"/>
</dbReference>
<dbReference type="GO" id="GO:0005737">
    <property type="term" value="C:cytoplasm"/>
    <property type="evidence" value="ECO:0007669"/>
    <property type="project" value="TreeGrafter"/>
</dbReference>
<feature type="region of interest" description="Disordered" evidence="3">
    <location>
        <begin position="325"/>
        <end position="387"/>
    </location>
</feature>
<dbReference type="FunFam" id="3.10.390.10:FF:000001">
    <property type="entry name" value="SKI family transcriptional corepressor 1"/>
    <property type="match status" value="1"/>
</dbReference>
<dbReference type="GO" id="GO:0005667">
    <property type="term" value="C:transcription regulator complex"/>
    <property type="evidence" value="ECO:0007669"/>
    <property type="project" value="TreeGrafter"/>
</dbReference>
<dbReference type="AlphaFoldDB" id="A0A2C9MA51"/>
<dbReference type="Pfam" id="PF02437">
    <property type="entry name" value="Ski_Sno_DHD"/>
    <property type="match status" value="1"/>
</dbReference>
<protein>
    <recommendedName>
        <fullName evidence="4">c-SKI SMAD4-binding domain-containing protein</fullName>
    </recommendedName>
</protein>
<dbReference type="GO" id="GO:0030514">
    <property type="term" value="P:negative regulation of BMP signaling pathway"/>
    <property type="evidence" value="ECO:0007669"/>
    <property type="project" value="TreeGrafter"/>
</dbReference>
<dbReference type="GO" id="GO:0000981">
    <property type="term" value="F:DNA-binding transcription factor activity, RNA polymerase II-specific"/>
    <property type="evidence" value="ECO:0007669"/>
    <property type="project" value="TreeGrafter"/>
</dbReference>
<feature type="compositionally biased region" description="Basic and acidic residues" evidence="3">
    <location>
        <begin position="535"/>
        <end position="548"/>
    </location>
</feature>
<dbReference type="SMART" id="SM01046">
    <property type="entry name" value="c-SKI_SMAD_bind"/>
    <property type="match status" value="1"/>
</dbReference>
<feature type="compositionally biased region" description="Basic and acidic residues" evidence="3">
    <location>
        <begin position="663"/>
        <end position="688"/>
    </location>
</feature>
<dbReference type="InterPro" id="IPR003380">
    <property type="entry name" value="SKI/SNO/DAC"/>
</dbReference>
<dbReference type="GO" id="GO:0046332">
    <property type="term" value="F:SMAD binding"/>
    <property type="evidence" value="ECO:0007669"/>
    <property type="project" value="InterPro"/>
</dbReference>
<dbReference type="Proteomes" id="UP000076420">
    <property type="component" value="Unassembled WGS sequence"/>
</dbReference>
<feature type="compositionally biased region" description="Polar residues" evidence="3">
    <location>
        <begin position="374"/>
        <end position="383"/>
    </location>
</feature>
<proteinExistence type="inferred from homology"/>
<accession>A0A2C9MA51</accession>
<dbReference type="STRING" id="6526.A0A2C9MA51"/>
<evidence type="ECO:0000256" key="3">
    <source>
        <dbReference type="SAM" id="MobiDB-lite"/>
    </source>
</evidence>
<feature type="domain" description="c-SKI SMAD4-binding" evidence="4">
    <location>
        <begin position="226"/>
        <end position="318"/>
    </location>
</feature>
<dbReference type="InterPro" id="IPR010919">
    <property type="entry name" value="SAND-like_dom_sf"/>
</dbReference>
<evidence type="ECO:0000259" key="4">
    <source>
        <dbReference type="SMART" id="SM01046"/>
    </source>
</evidence>
<dbReference type="InterPro" id="IPR014890">
    <property type="entry name" value="c-SKI_SMAD4-bd_dom"/>
</dbReference>
<feature type="compositionally biased region" description="Low complexity" evidence="3">
    <location>
        <begin position="328"/>
        <end position="353"/>
    </location>
</feature>
<dbReference type="KEGG" id="bgt:106052199"/>
<organism evidence="5 6">
    <name type="scientific">Biomphalaria glabrata</name>
    <name type="common">Bloodfluke planorb</name>
    <name type="synonym">Freshwater snail</name>
    <dbReference type="NCBI Taxonomy" id="6526"/>
    <lineage>
        <taxon>Eukaryota</taxon>
        <taxon>Metazoa</taxon>
        <taxon>Spiralia</taxon>
        <taxon>Lophotrochozoa</taxon>
        <taxon>Mollusca</taxon>
        <taxon>Gastropoda</taxon>
        <taxon>Heterobranchia</taxon>
        <taxon>Euthyneura</taxon>
        <taxon>Panpulmonata</taxon>
        <taxon>Hygrophila</taxon>
        <taxon>Lymnaeoidea</taxon>
        <taxon>Planorbidae</taxon>
        <taxon>Biomphalaria</taxon>
    </lineage>
</organism>
<feature type="compositionally biased region" description="Basic and acidic residues" evidence="3">
    <location>
        <begin position="575"/>
        <end position="585"/>
    </location>
</feature>
<feature type="compositionally biased region" description="Polar residues" evidence="3">
    <location>
        <begin position="521"/>
        <end position="530"/>
    </location>
</feature>
<evidence type="ECO:0000313" key="6">
    <source>
        <dbReference type="Proteomes" id="UP000076420"/>
    </source>
</evidence>
<dbReference type="EnsemblMetazoa" id="BGLB040181-RB">
    <property type="protein sequence ID" value="BGLB040181-PB"/>
    <property type="gene ID" value="BGLB040181"/>
</dbReference>
<evidence type="ECO:0000256" key="2">
    <source>
        <dbReference type="SAM" id="Coils"/>
    </source>
</evidence>
<reference evidence="5" key="1">
    <citation type="submission" date="2020-05" db="UniProtKB">
        <authorList>
            <consortium name="EnsemblMetazoa"/>
        </authorList>
    </citation>
    <scope>IDENTIFICATION</scope>
    <source>
        <strain evidence="5">BB02</strain>
    </source>
</reference>
<dbReference type="GO" id="GO:0000122">
    <property type="term" value="P:negative regulation of transcription by RNA polymerase II"/>
    <property type="evidence" value="ECO:0007669"/>
    <property type="project" value="TreeGrafter"/>
</dbReference>
<comment type="similarity">
    <text evidence="1">Belongs to the SKI family.</text>
</comment>
<dbReference type="OrthoDB" id="3938623at2759"/>
<evidence type="ECO:0000256" key="1">
    <source>
        <dbReference type="ARBA" id="ARBA00009513"/>
    </source>
</evidence>
<feature type="compositionally biased region" description="Acidic residues" evidence="3">
    <location>
        <begin position="607"/>
        <end position="618"/>
    </location>
</feature>
<dbReference type="RefSeq" id="XP_013062965.2">
    <property type="nucleotide sequence ID" value="XM_013207511.2"/>
</dbReference>
<feature type="compositionally biased region" description="Low complexity" evidence="3">
    <location>
        <begin position="555"/>
        <end position="565"/>
    </location>
</feature>
<evidence type="ECO:0000313" key="5">
    <source>
        <dbReference type="EnsemblMetazoa" id="BGLB040181-PB"/>
    </source>
</evidence>
<sequence length="816" mass="89875">MEASAIDSCLAGGMGVACRSPLGQWPSPPAAHTHHSSSAASSILSGGNLVSGGVGGVGGGSYLSYNSPLSDNENSDSMMSDCSPLNPGSAASSPTGPTACGSGNGNGKNGIGSRQNQVGTIMLHGVAIVSLVIDNKVSEDRERLCLAQISNTLLKDYSYNEIHNRRVALGITCVQCTPVQLEILRRAGAMPVSSRRCGMITKREAERLVKSFLEENTPPKLPEDFAFDVHHECGWGCRGFFEPSRYNSSRAKCIKCTYCNMYFSPNKFIFHFHRTPESKYNHPDAANFNSWRRHLKLYTGHDNEEIAYKWEDVKAMFNGGTRKRVFTSGSSPSSTASSMSSSSAPSSNHTSGSYSIRSQSRDTESGSTPKKAKTPSTMDTSQYIPKPPPFPNPFNPYNWLTTSAGKTPYPFMAMNPSQPMCFGFPATSAAANKEVLSDRMKPSPLQPPSWMGRTAATGPHFPLSSMDLFWDKAFGFPQAALGFRNSYPPGALPTAPVHSSGAPSMMNTPELHSPHGDLSTRRNSPHSLPQSHMKANYDRREKVRDRMSAFKRVVPSSPSSSSASPRLTPNEENEETVHNDYRRDNDEDDEDGSSICAQDLSTHKDVDDCEEIDVEEEGDERKRRSSDDMPEEAAVKSMQEPLLSSASSRLEASKETDNVDLYRSCHEGSHHCDNTEDKGEHQRDEPLSFKRPQSAASEESITKRKSPEVKEHGAQDSGLSDESDAEADNVKSYVEVTKDTFREDVSREKSFREHMAIQLEKLRETLTNELEQERKIRFSLQQKLKEAHDALQNFSCGLISERRDLYSLKDTAAIPR</sequence>
<dbReference type="SUPFAM" id="SSF46955">
    <property type="entry name" value="Putative DNA-binding domain"/>
    <property type="match status" value="1"/>
</dbReference>
<dbReference type="InterPro" id="IPR023216">
    <property type="entry name" value="Tscrpt_reg_SKI_SnoN"/>
</dbReference>
<feature type="coiled-coil region" evidence="2">
    <location>
        <begin position="752"/>
        <end position="783"/>
    </location>
</feature>
<feature type="region of interest" description="Disordered" evidence="3">
    <location>
        <begin position="68"/>
        <end position="113"/>
    </location>
</feature>
<dbReference type="Gene3D" id="3.10.260.20">
    <property type="entry name" value="Ski"/>
    <property type="match status" value="1"/>
</dbReference>
<dbReference type="InterPro" id="IPR009061">
    <property type="entry name" value="DNA-bd_dom_put_sf"/>
</dbReference>
<feature type="region of interest" description="Disordered" evidence="3">
    <location>
        <begin position="494"/>
        <end position="730"/>
    </location>
</feature>
<dbReference type="Pfam" id="PF08782">
    <property type="entry name" value="c-SKI_SMAD_bind"/>
    <property type="match status" value="1"/>
</dbReference>
<dbReference type="GO" id="GO:0000978">
    <property type="term" value="F:RNA polymerase II cis-regulatory region sequence-specific DNA binding"/>
    <property type="evidence" value="ECO:0007669"/>
    <property type="project" value="TreeGrafter"/>
</dbReference>
<dbReference type="Gene3D" id="3.10.390.10">
    <property type="entry name" value="SAND domain-like"/>
    <property type="match status" value="1"/>
</dbReference>
<dbReference type="CDD" id="cd21080">
    <property type="entry name" value="DHD_Skor"/>
    <property type="match status" value="1"/>
</dbReference>
<dbReference type="PANTHER" id="PTHR10005">
    <property type="entry name" value="SKI ONCOGENE-RELATED"/>
    <property type="match status" value="1"/>
</dbReference>
<dbReference type="VEuPathDB" id="VectorBase:BGLB040181"/>
<dbReference type="VEuPathDB" id="VectorBase:BGLAX_050665"/>
<gene>
    <name evidence="5" type="primary">106052199</name>
</gene>
<keyword evidence="2" id="KW-0175">Coiled coil</keyword>
<feature type="compositionally biased region" description="Basic and acidic residues" evidence="3">
    <location>
        <begin position="700"/>
        <end position="714"/>
    </location>
</feature>
<feature type="compositionally biased region" description="Low complexity" evidence="3">
    <location>
        <begin position="68"/>
        <end position="83"/>
    </location>
</feature>
<dbReference type="SUPFAM" id="SSF63763">
    <property type="entry name" value="SAND domain-like"/>
    <property type="match status" value="1"/>
</dbReference>
<dbReference type="GO" id="GO:0005634">
    <property type="term" value="C:nucleus"/>
    <property type="evidence" value="ECO:0007669"/>
    <property type="project" value="TreeGrafter"/>
</dbReference>
<name>A0A2C9MA51_BIOGL</name>